<proteinExistence type="predicted"/>
<dbReference type="AlphaFoldDB" id="A0A2M4CJF0"/>
<accession>A0A2M4CJF0</accession>
<feature type="region of interest" description="Disordered" evidence="1">
    <location>
        <begin position="283"/>
        <end position="330"/>
    </location>
</feature>
<protein>
    <submittedName>
        <fullName evidence="2">Putative rhomboid</fullName>
    </submittedName>
</protein>
<reference evidence="2" key="1">
    <citation type="submission" date="2018-01" db="EMBL/GenBank/DDBJ databases">
        <title>An insight into the sialome of Amazonian anophelines.</title>
        <authorList>
            <person name="Ribeiro J.M."/>
            <person name="Scarpassa V."/>
            <person name="Calvo E."/>
        </authorList>
    </citation>
    <scope>NUCLEOTIDE SEQUENCE</scope>
</reference>
<dbReference type="GO" id="GO:0008270">
    <property type="term" value="F:zinc ion binding"/>
    <property type="evidence" value="ECO:0007669"/>
    <property type="project" value="InterPro"/>
</dbReference>
<evidence type="ECO:0000256" key="1">
    <source>
        <dbReference type="SAM" id="MobiDB-lite"/>
    </source>
</evidence>
<sequence>MAPKRKRALVRMAPKKLRAGTTQVGSQPAYSATNTIASANQFAILADDIQNPPTARNITVNNRATKQPPIIVESSALGDVHKKIISAGVVDYTTKFTKNGIAVFTNTKKDYKAVMEKLTSQKSNFFTFQPEDEKTTKVVLQGLCKSISADLEEELRSLSIFPSSIKELTIKHKRYDDQITLLLHFPKGSINLQTLKETKFLQHCRVFWSYYSKNSSPMQCKNCQKYGHGANNCHSIQKCVKCAEPHPSKDCPLNDSPARIEGIIPARLLKCANCNGNHPATFSKCPARPTQGPKPQTKKQPNKKPPPSVDLSSFPLLPNVSSNSHQNIHDWSKNYAPTQTQQQKSSPDKEGLFDQEEIVQIVQETFTCPKKCRTKEDQIMVIFRIIQKYCQK</sequence>
<dbReference type="SUPFAM" id="SSF57756">
    <property type="entry name" value="Retrovirus zinc finger-like domains"/>
    <property type="match status" value="1"/>
</dbReference>
<dbReference type="InterPro" id="IPR036875">
    <property type="entry name" value="Znf_CCHC_sf"/>
</dbReference>
<evidence type="ECO:0000313" key="2">
    <source>
        <dbReference type="EMBL" id="MBW65457.1"/>
    </source>
</evidence>
<dbReference type="EMBL" id="GGFL01001279">
    <property type="protein sequence ID" value="MBW65457.1"/>
    <property type="molecule type" value="Transcribed_RNA"/>
</dbReference>
<organism evidence="2">
    <name type="scientific">Anopheles darlingi</name>
    <name type="common">Mosquito</name>
    <dbReference type="NCBI Taxonomy" id="43151"/>
    <lineage>
        <taxon>Eukaryota</taxon>
        <taxon>Metazoa</taxon>
        <taxon>Ecdysozoa</taxon>
        <taxon>Arthropoda</taxon>
        <taxon>Hexapoda</taxon>
        <taxon>Insecta</taxon>
        <taxon>Pterygota</taxon>
        <taxon>Neoptera</taxon>
        <taxon>Endopterygota</taxon>
        <taxon>Diptera</taxon>
        <taxon>Nematocera</taxon>
        <taxon>Culicoidea</taxon>
        <taxon>Culicidae</taxon>
        <taxon>Anophelinae</taxon>
        <taxon>Anopheles</taxon>
    </lineage>
</organism>
<name>A0A2M4CJF0_ANODA</name>
<dbReference type="GO" id="GO:0003676">
    <property type="term" value="F:nucleic acid binding"/>
    <property type="evidence" value="ECO:0007669"/>
    <property type="project" value="InterPro"/>
</dbReference>